<dbReference type="OrthoDB" id="9801546at2"/>
<dbReference type="PROSITE" id="PS50949">
    <property type="entry name" value="HTH_GNTR"/>
    <property type="match status" value="1"/>
</dbReference>
<dbReference type="InterPro" id="IPR000524">
    <property type="entry name" value="Tscrpt_reg_HTH_GntR"/>
</dbReference>
<keyword evidence="2" id="KW-0238">DNA-binding</keyword>
<dbReference type="Proteomes" id="UP000076510">
    <property type="component" value="Unassembled WGS sequence"/>
</dbReference>
<reference evidence="6" key="1">
    <citation type="submission" date="2016-01" db="EMBL/GenBank/DDBJ databases">
        <title>Whole genome sequencing of Bhargavaea cecembensis T14.</title>
        <authorList>
            <person name="Hong K.W."/>
        </authorList>
    </citation>
    <scope>NUCLEOTIDE SEQUENCE [LARGE SCALE GENOMIC DNA]</scope>
    <source>
        <strain evidence="6">M19</strain>
    </source>
</reference>
<protein>
    <submittedName>
        <fullName evidence="5">GntR family transcriptional regulator</fullName>
    </submittedName>
</protein>
<dbReference type="PANTHER" id="PTHR38445:SF7">
    <property type="entry name" value="GNTR-FAMILY TRANSCRIPTIONAL REGULATOR"/>
    <property type="match status" value="1"/>
</dbReference>
<dbReference type="AlphaFoldDB" id="A0A161RIF0"/>
<proteinExistence type="predicted"/>
<dbReference type="SMART" id="SM00345">
    <property type="entry name" value="HTH_GNTR"/>
    <property type="match status" value="1"/>
</dbReference>
<name>A0A161RIF0_9BACI</name>
<feature type="domain" description="HTH gntR-type" evidence="4">
    <location>
        <begin position="11"/>
        <end position="79"/>
    </location>
</feature>
<dbReference type="Gene3D" id="1.10.10.10">
    <property type="entry name" value="Winged helix-like DNA-binding domain superfamily/Winged helix DNA-binding domain"/>
    <property type="match status" value="1"/>
</dbReference>
<evidence type="ECO:0000256" key="3">
    <source>
        <dbReference type="ARBA" id="ARBA00023163"/>
    </source>
</evidence>
<keyword evidence="3" id="KW-0804">Transcription</keyword>
<dbReference type="EMBL" id="LQQY01000044">
    <property type="protein sequence ID" value="KZE44285.1"/>
    <property type="molecule type" value="Genomic_DNA"/>
</dbReference>
<evidence type="ECO:0000256" key="2">
    <source>
        <dbReference type="ARBA" id="ARBA00023125"/>
    </source>
</evidence>
<evidence type="ECO:0000259" key="4">
    <source>
        <dbReference type="PROSITE" id="PS50949"/>
    </source>
</evidence>
<sequence>MKILISNRSKQPIYEQINEQVKEQIMSGHLPTGKSLPSMRQLAKELSVSLITTKRAYEELEKNGYIYSVVGKGSFVADQNSELIKEEKMKGIEEQLSSAIRSGKEMGIPLSELQELLDMLYREED</sequence>
<evidence type="ECO:0000313" key="6">
    <source>
        <dbReference type="Proteomes" id="UP000076510"/>
    </source>
</evidence>
<dbReference type="CDD" id="cd07377">
    <property type="entry name" value="WHTH_GntR"/>
    <property type="match status" value="1"/>
</dbReference>
<dbReference type="PANTHER" id="PTHR38445">
    <property type="entry name" value="HTH-TYPE TRANSCRIPTIONAL REPRESSOR YTRA"/>
    <property type="match status" value="1"/>
</dbReference>
<keyword evidence="1" id="KW-0805">Transcription regulation</keyword>
<dbReference type="GO" id="GO:0003700">
    <property type="term" value="F:DNA-binding transcription factor activity"/>
    <property type="evidence" value="ECO:0007669"/>
    <property type="project" value="InterPro"/>
</dbReference>
<evidence type="ECO:0000313" key="5">
    <source>
        <dbReference type="EMBL" id="KZE44285.1"/>
    </source>
</evidence>
<dbReference type="InterPro" id="IPR036388">
    <property type="entry name" value="WH-like_DNA-bd_sf"/>
</dbReference>
<accession>A0A161RIF0</accession>
<dbReference type="InterPro" id="IPR036390">
    <property type="entry name" value="WH_DNA-bd_sf"/>
</dbReference>
<dbReference type="GO" id="GO:0003677">
    <property type="term" value="F:DNA binding"/>
    <property type="evidence" value="ECO:0007669"/>
    <property type="project" value="UniProtKB-KW"/>
</dbReference>
<comment type="caution">
    <text evidence="5">The sequence shown here is derived from an EMBL/GenBank/DDBJ whole genome shotgun (WGS) entry which is preliminary data.</text>
</comment>
<dbReference type="Pfam" id="PF00392">
    <property type="entry name" value="GntR"/>
    <property type="match status" value="1"/>
</dbReference>
<evidence type="ECO:0000256" key="1">
    <source>
        <dbReference type="ARBA" id="ARBA00023015"/>
    </source>
</evidence>
<dbReference type="RefSeq" id="WP_063191866.1">
    <property type="nucleotide sequence ID" value="NZ_JBCMYD010000017.1"/>
</dbReference>
<gene>
    <name evidence="5" type="ORF">AV649_08265</name>
</gene>
<organism evidence="5 6">
    <name type="scientific">Rossellomorea marisflavi</name>
    <dbReference type="NCBI Taxonomy" id="189381"/>
    <lineage>
        <taxon>Bacteria</taxon>
        <taxon>Bacillati</taxon>
        <taxon>Bacillota</taxon>
        <taxon>Bacilli</taxon>
        <taxon>Bacillales</taxon>
        <taxon>Bacillaceae</taxon>
        <taxon>Rossellomorea</taxon>
    </lineage>
</organism>
<dbReference type="SUPFAM" id="SSF46785">
    <property type="entry name" value="Winged helix' DNA-binding domain"/>
    <property type="match status" value="1"/>
</dbReference>